<evidence type="ECO:0000256" key="5">
    <source>
        <dbReference type="ARBA" id="ARBA00013220"/>
    </source>
</evidence>
<evidence type="ECO:0000313" key="17">
    <source>
        <dbReference type="RefSeq" id="XP_029639928.1"/>
    </source>
</evidence>
<dbReference type="EC" id="2.3.1.50" evidence="5"/>
<dbReference type="PANTHER" id="PTHR13693">
    <property type="entry name" value="CLASS II AMINOTRANSFERASE/8-AMINO-7-OXONONANOATE SYNTHASE"/>
    <property type="match status" value="1"/>
</dbReference>
<evidence type="ECO:0000256" key="9">
    <source>
        <dbReference type="ARBA" id="ARBA00023098"/>
    </source>
</evidence>
<dbReference type="KEGG" id="osn:115214971"/>
<comment type="similarity">
    <text evidence="4">Belongs to the class-II pyridoxal-phosphate-dependent aminotransferase family.</text>
</comment>
<evidence type="ECO:0000259" key="15">
    <source>
        <dbReference type="Pfam" id="PF00155"/>
    </source>
</evidence>
<dbReference type="SUPFAM" id="SSF53383">
    <property type="entry name" value="PLP-dependent transferases"/>
    <property type="match status" value="1"/>
</dbReference>
<comment type="cofactor">
    <cofactor evidence="1">
        <name>pyridoxal 5'-phosphate</name>
        <dbReference type="ChEBI" id="CHEBI:597326"/>
    </cofactor>
</comment>
<feature type="transmembrane region" description="Helical" evidence="14">
    <location>
        <begin position="165"/>
        <end position="183"/>
    </location>
</feature>
<feature type="transmembrane region" description="Helical" evidence="14">
    <location>
        <begin position="20"/>
        <end position="42"/>
    </location>
</feature>
<evidence type="ECO:0000256" key="14">
    <source>
        <dbReference type="SAM" id="Phobius"/>
    </source>
</evidence>
<keyword evidence="7" id="KW-0663">Pyridoxal phosphate</keyword>
<dbReference type="InterPro" id="IPR015421">
    <property type="entry name" value="PyrdxlP-dep_Trfase_major"/>
</dbReference>
<dbReference type="GO" id="GO:0046512">
    <property type="term" value="P:sphingosine biosynthetic process"/>
    <property type="evidence" value="ECO:0007669"/>
    <property type="project" value="TreeGrafter"/>
</dbReference>
<protein>
    <recommendedName>
        <fullName evidence="11">Serine palmitoyltransferase 1</fullName>
        <ecNumber evidence="5">2.3.1.50</ecNumber>
    </recommendedName>
    <alternativeName>
        <fullName evidence="12">Long chain base biosynthesis protein 1</fullName>
    </alternativeName>
    <alternativeName>
        <fullName evidence="13">Serine-palmitoyl-CoA transferase 1</fullName>
    </alternativeName>
</protein>
<evidence type="ECO:0000256" key="8">
    <source>
        <dbReference type="ARBA" id="ARBA00022919"/>
    </source>
</evidence>
<evidence type="ECO:0000256" key="7">
    <source>
        <dbReference type="ARBA" id="ARBA00022898"/>
    </source>
</evidence>
<evidence type="ECO:0000256" key="12">
    <source>
        <dbReference type="ARBA" id="ARBA00041765"/>
    </source>
</evidence>
<dbReference type="FunFam" id="3.40.640.10:FF:000049">
    <property type="entry name" value="serine palmitoyltransferase 1 isoform X1"/>
    <property type="match status" value="1"/>
</dbReference>
<evidence type="ECO:0000256" key="2">
    <source>
        <dbReference type="ARBA" id="ARBA00004760"/>
    </source>
</evidence>
<dbReference type="AlphaFoldDB" id="A0A6P7SPC6"/>
<evidence type="ECO:0000256" key="4">
    <source>
        <dbReference type="ARBA" id="ARBA00008392"/>
    </source>
</evidence>
<evidence type="ECO:0000256" key="3">
    <source>
        <dbReference type="ARBA" id="ARBA00004991"/>
    </source>
</evidence>
<dbReference type="GO" id="GO:0005783">
    <property type="term" value="C:endoplasmic reticulum"/>
    <property type="evidence" value="ECO:0007669"/>
    <property type="project" value="TreeGrafter"/>
</dbReference>
<feature type="domain" description="Aminotransferase class I/classII large" evidence="15">
    <location>
        <begin position="111"/>
        <end position="453"/>
    </location>
</feature>
<keyword evidence="6" id="KW-0808">Transferase</keyword>
<dbReference type="GO" id="GO:0046513">
    <property type="term" value="P:ceramide biosynthetic process"/>
    <property type="evidence" value="ECO:0007669"/>
    <property type="project" value="TreeGrafter"/>
</dbReference>
<dbReference type="PANTHER" id="PTHR13693:SF2">
    <property type="entry name" value="SERINE PALMITOYLTRANSFERASE 1"/>
    <property type="match status" value="1"/>
</dbReference>
<keyword evidence="14" id="KW-0812">Transmembrane</keyword>
<keyword evidence="16" id="KW-1185">Reference proteome</keyword>
<evidence type="ECO:0000256" key="1">
    <source>
        <dbReference type="ARBA" id="ARBA00001933"/>
    </source>
</evidence>
<organism evidence="16 17">
    <name type="scientific">Octopus sinensis</name>
    <name type="common">East Asian common octopus</name>
    <dbReference type="NCBI Taxonomy" id="2607531"/>
    <lineage>
        <taxon>Eukaryota</taxon>
        <taxon>Metazoa</taxon>
        <taxon>Spiralia</taxon>
        <taxon>Lophotrochozoa</taxon>
        <taxon>Mollusca</taxon>
        <taxon>Cephalopoda</taxon>
        <taxon>Coleoidea</taxon>
        <taxon>Octopodiformes</taxon>
        <taxon>Octopoda</taxon>
        <taxon>Incirrata</taxon>
        <taxon>Octopodidae</taxon>
        <taxon>Octopus</taxon>
    </lineage>
</organism>
<keyword evidence="14" id="KW-0472">Membrane</keyword>
<keyword evidence="9" id="KW-0443">Lipid metabolism</keyword>
<dbReference type="GO" id="GO:0016020">
    <property type="term" value="C:membrane"/>
    <property type="evidence" value="ECO:0007669"/>
    <property type="project" value="GOC"/>
</dbReference>
<dbReference type="Proteomes" id="UP000515154">
    <property type="component" value="Linkage group LG8"/>
</dbReference>
<keyword evidence="10" id="KW-0012">Acyltransferase</keyword>
<dbReference type="Gene3D" id="3.40.640.10">
    <property type="entry name" value="Type I PLP-dependent aspartate aminotransferase-like (Major domain)"/>
    <property type="match status" value="1"/>
</dbReference>
<keyword evidence="14" id="KW-1133">Transmembrane helix</keyword>
<dbReference type="InterPro" id="IPR015424">
    <property type="entry name" value="PyrdxlP-dep_Trfase"/>
</dbReference>
<dbReference type="GO" id="GO:0004758">
    <property type="term" value="F:serine C-palmitoyltransferase activity"/>
    <property type="evidence" value="ECO:0007669"/>
    <property type="project" value="UniProtKB-EC"/>
</dbReference>
<proteinExistence type="inferred from homology"/>
<accession>A0A6P7SPC6</accession>
<name>A0A6P7SPC6_9MOLL</name>
<evidence type="ECO:0000256" key="10">
    <source>
        <dbReference type="ARBA" id="ARBA00023315"/>
    </source>
</evidence>
<reference evidence="17" key="1">
    <citation type="submission" date="2025-08" db="UniProtKB">
        <authorList>
            <consortium name="RefSeq"/>
        </authorList>
    </citation>
    <scope>IDENTIFICATION</scope>
</reference>
<dbReference type="GO" id="GO:0030170">
    <property type="term" value="F:pyridoxal phosphate binding"/>
    <property type="evidence" value="ECO:0007669"/>
    <property type="project" value="InterPro"/>
</dbReference>
<dbReference type="InterPro" id="IPR004839">
    <property type="entry name" value="Aminotransferase_I/II_large"/>
</dbReference>
<dbReference type="InterPro" id="IPR015422">
    <property type="entry name" value="PyrdxlP-dep_Trfase_small"/>
</dbReference>
<dbReference type="RefSeq" id="XP_029639928.1">
    <property type="nucleotide sequence ID" value="XM_029784068.2"/>
</dbReference>
<gene>
    <name evidence="17" type="primary">LOC115214971</name>
</gene>
<evidence type="ECO:0000256" key="11">
    <source>
        <dbReference type="ARBA" id="ARBA00041066"/>
    </source>
</evidence>
<sequence length="478" mass="53740">MQTAQDMSVTDEVMEVQNYIFAPTYHLFFEAILIICIIKLLFSKSYNPEKTILTEKEKSDLIADWVPQPLVPKTREDHPLLDNLRNNVISGKAGKYLTIQGRQCINIATFNFLGMLGEKCVEDAAIGTLLRYGVGSCGPRAFYGTMDVHLDMEDKMRRFLGAESAILYSYGFATVASAIPAYSKRGDVIFCDAGVCFSIQKGLLASRSVIKYFRHNDMDHLTELLIEQEKEEQKNPKKARITRKFVVVEAIYVNHGDICPLPKIIELKYKYKVRVFLEESLSIGVLGRTGRGLSEYYDVSIDDIDFLVATLENSFASAGGFCAGKKYIVDHQRLNGYGYCFSASQPPLCVSAACRALDMIEQDNSIIEQCQRACKLTSKMLRDIDGLDLHGAEESPVKHLRLTEPSDDNDIDNRTLQRIADIAIKEGVALTVTNYLADEYWMPKPSIRIAVNRKLVPEDIEKVSSVIRKATQEVLFST</sequence>
<dbReference type="Pfam" id="PF00155">
    <property type="entry name" value="Aminotran_1_2"/>
    <property type="match status" value="1"/>
</dbReference>
<dbReference type="Gene3D" id="3.90.1150.10">
    <property type="entry name" value="Aspartate Aminotransferase, domain 1"/>
    <property type="match status" value="1"/>
</dbReference>
<evidence type="ECO:0000256" key="13">
    <source>
        <dbReference type="ARBA" id="ARBA00042649"/>
    </source>
</evidence>
<evidence type="ECO:0000256" key="6">
    <source>
        <dbReference type="ARBA" id="ARBA00022679"/>
    </source>
</evidence>
<dbReference type="InterPro" id="IPR050087">
    <property type="entry name" value="AON_synthase_class-II"/>
</dbReference>
<comment type="pathway">
    <text evidence="3">Sphingolipid metabolism.</text>
</comment>
<keyword evidence="8" id="KW-0746">Sphingolipid metabolism</keyword>
<comment type="pathway">
    <text evidence="2">Lipid metabolism; sphingolipid metabolism.</text>
</comment>
<evidence type="ECO:0000313" key="16">
    <source>
        <dbReference type="Proteomes" id="UP000515154"/>
    </source>
</evidence>